<evidence type="ECO:0000259" key="5">
    <source>
        <dbReference type="SMART" id="SM00534"/>
    </source>
</evidence>
<evidence type="ECO:0000256" key="4">
    <source>
        <dbReference type="SAM" id="Phobius"/>
    </source>
</evidence>
<organism evidence="6 7">
    <name type="scientific">Chitinophaga caseinilytica</name>
    <dbReference type="NCBI Taxonomy" id="2267521"/>
    <lineage>
        <taxon>Bacteria</taxon>
        <taxon>Pseudomonadati</taxon>
        <taxon>Bacteroidota</taxon>
        <taxon>Chitinophagia</taxon>
        <taxon>Chitinophagales</taxon>
        <taxon>Chitinophagaceae</taxon>
        <taxon>Chitinophaga</taxon>
    </lineage>
</organism>
<feature type="transmembrane region" description="Helical" evidence="4">
    <location>
        <begin position="53"/>
        <end position="71"/>
    </location>
</feature>
<dbReference type="Gene3D" id="1.10.1420.10">
    <property type="match status" value="1"/>
</dbReference>
<dbReference type="Proteomes" id="UP001449657">
    <property type="component" value="Chromosome"/>
</dbReference>
<dbReference type="SUPFAM" id="SSF52540">
    <property type="entry name" value="P-loop containing nucleoside triphosphate hydrolases"/>
    <property type="match status" value="1"/>
</dbReference>
<dbReference type="InterPro" id="IPR000432">
    <property type="entry name" value="DNA_mismatch_repair_MutS_C"/>
</dbReference>
<evidence type="ECO:0000256" key="1">
    <source>
        <dbReference type="ARBA" id="ARBA00022741"/>
    </source>
</evidence>
<dbReference type="Pfam" id="PF00488">
    <property type="entry name" value="MutS_V"/>
    <property type="match status" value="1"/>
</dbReference>
<dbReference type="InterPro" id="IPR045076">
    <property type="entry name" value="MutS"/>
</dbReference>
<keyword evidence="4" id="KW-0472">Membrane</keyword>
<name>A0ABZ2Z897_9BACT</name>
<dbReference type="InterPro" id="IPR007696">
    <property type="entry name" value="DNA_mismatch_repair_MutS_core"/>
</dbReference>
<feature type="transmembrane region" description="Helical" evidence="4">
    <location>
        <begin position="29"/>
        <end position="47"/>
    </location>
</feature>
<gene>
    <name evidence="6" type="ORF">WJU22_06770</name>
</gene>
<dbReference type="SUPFAM" id="SSF48334">
    <property type="entry name" value="DNA repair protein MutS, domain III"/>
    <property type="match status" value="1"/>
</dbReference>
<keyword evidence="3" id="KW-0238">DNA-binding</keyword>
<dbReference type="Gene3D" id="3.40.50.300">
    <property type="entry name" value="P-loop containing nucleotide triphosphate hydrolases"/>
    <property type="match status" value="1"/>
</dbReference>
<dbReference type="InterPro" id="IPR027417">
    <property type="entry name" value="P-loop_NTPase"/>
</dbReference>
<evidence type="ECO:0000256" key="2">
    <source>
        <dbReference type="ARBA" id="ARBA00022840"/>
    </source>
</evidence>
<evidence type="ECO:0000256" key="3">
    <source>
        <dbReference type="ARBA" id="ARBA00023125"/>
    </source>
</evidence>
<keyword evidence="1" id="KW-0547">Nucleotide-binding</keyword>
<sequence length="593" mass="67151">MQTAITYQQRIDEITLRFRQTDAQLKQLSFIRLLAFAGILYTGIQYFRQGFYWPWLLGAFVLVCGFIWSLARYQKGKDHRAYLKELLSLNEKELKLVTGGGADFEDGEAFIDDQHDFSGDLDVFGPSSLYQHINRTGTLSGKTRLANWLRSPLQSAEAIREVQAAVQELSPRIGFRQDFAAHARLANESPRDMEEIRLWKSAPMEFVHRKGLRIAAYVMPALVLGGIVYYGITGVYIWMLLALFVNWGILLMNVKKVNAQHILVSNKEKVLAKFAVLLRMIGAENWNGVPWLEARKRTATDADRSLHALARVSNALDQRMNLLVGIVLNSVMLYDIHCMFRLERWKERHRGDMDEWLDAIALMETANSLATFTFNHPDYIFPEVGGGMSGTGGEGIGHPLIPESECVKNDWSIAGKEQCHIVTGSNMSGKSTFLRSVGVNWLLAMTGAPVCAVKFRCHPLRIMTSMRIKDSIARHTSYFQAELQRLQRIIDVLKSGEEVFIILDEILKGTNSEDKLTGSRELVKHFLQFRCAGMIATHDLELGALEAECPGQVRNYCFESSLDNGKLHFDYTMRPGIARNKNATFLMRQMGII</sequence>
<dbReference type="RefSeq" id="WP_341842487.1">
    <property type="nucleotide sequence ID" value="NZ_CP149792.1"/>
</dbReference>
<dbReference type="InterPro" id="IPR036187">
    <property type="entry name" value="DNA_mismatch_repair_MutS_sf"/>
</dbReference>
<dbReference type="PANTHER" id="PTHR11361">
    <property type="entry name" value="DNA MISMATCH REPAIR PROTEIN MUTS FAMILY MEMBER"/>
    <property type="match status" value="1"/>
</dbReference>
<proteinExistence type="predicted"/>
<dbReference type="SMART" id="SM00534">
    <property type="entry name" value="MUTSac"/>
    <property type="match status" value="1"/>
</dbReference>
<keyword evidence="4" id="KW-0812">Transmembrane</keyword>
<dbReference type="PANTHER" id="PTHR11361:SF99">
    <property type="entry name" value="DNA MISMATCH REPAIR PROTEIN"/>
    <property type="match status" value="1"/>
</dbReference>
<keyword evidence="2" id="KW-0067">ATP-binding</keyword>
<dbReference type="Pfam" id="PF05192">
    <property type="entry name" value="MutS_III"/>
    <property type="match status" value="1"/>
</dbReference>
<feature type="domain" description="DNA mismatch repair proteins mutS family" evidence="5">
    <location>
        <begin position="417"/>
        <end position="588"/>
    </location>
</feature>
<keyword evidence="7" id="KW-1185">Reference proteome</keyword>
<protein>
    <recommendedName>
        <fullName evidence="5">DNA mismatch repair proteins mutS family domain-containing protein</fullName>
    </recommendedName>
</protein>
<evidence type="ECO:0000313" key="6">
    <source>
        <dbReference type="EMBL" id="WZN47877.1"/>
    </source>
</evidence>
<reference evidence="6 7" key="1">
    <citation type="submission" date="2024-03" db="EMBL/GenBank/DDBJ databases">
        <title>Chitinophaga caseinilytica sp. nov., a casein hydrolysing bacterium isolated from forest soil.</title>
        <authorList>
            <person name="Lee D.S."/>
            <person name="Han D.M."/>
            <person name="Baek J.H."/>
            <person name="Choi D.G."/>
            <person name="Jeon J.H."/>
            <person name="Jeon C.O."/>
        </authorList>
    </citation>
    <scope>NUCLEOTIDE SEQUENCE [LARGE SCALE GENOMIC DNA]</scope>
    <source>
        <strain evidence="6 7">KACC 19118</strain>
    </source>
</reference>
<evidence type="ECO:0000313" key="7">
    <source>
        <dbReference type="Proteomes" id="UP001449657"/>
    </source>
</evidence>
<accession>A0ABZ2Z897</accession>
<dbReference type="EMBL" id="CP150096">
    <property type="protein sequence ID" value="WZN47877.1"/>
    <property type="molecule type" value="Genomic_DNA"/>
</dbReference>
<keyword evidence="4" id="KW-1133">Transmembrane helix</keyword>